<keyword evidence="4 11" id="KW-0812">Transmembrane</keyword>
<dbReference type="GO" id="GO:0012505">
    <property type="term" value="C:endomembrane system"/>
    <property type="evidence" value="ECO:0007669"/>
    <property type="project" value="UniProtKB-SubCell"/>
</dbReference>
<comment type="caution">
    <text evidence="12">The sequence shown here is derived from an EMBL/GenBank/DDBJ whole genome shotgun (WGS) entry which is preliminary data.</text>
</comment>
<dbReference type="GO" id="GO:0071555">
    <property type="term" value="P:cell wall organization"/>
    <property type="evidence" value="ECO:0007669"/>
    <property type="project" value="UniProtKB-KW"/>
</dbReference>
<keyword evidence="5 11" id="KW-1133">Transmembrane helix</keyword>
<feature type="transmembrane region" description="Helical" evidence="11">
    <location>
        <begin position="530"/>
        <end position="549"/>
    </location>
</feature>
<feature type="transmembrane region" description="Helical" evidence="11">
    <location>
        <begin position="659"/>
        <end position="678"/>
    </location>
</feature>
<feature type="active site" evidence="8">
    <location>
        <position position="458"/>
    </location>
</feature>
<evidence type="ECO:0000256" key="10">
    <source>
        <dbReference type="PIRSR" id="PIRSR605150-3"/>
    </source>
</evidence>
<feature type="binding site" evidence="9">
    <location>
        <position position="118"/>
    </location>
    <ligand>
        <name>UDP-alpha-D-glucose</name>
        <dbReference type="ChEBI" id="CHEBI:58885"/>
    </ligand>
</feature>
<evidence type="ECO:0000256" key="11">
    <source>
        <dbReference type="SAM" id="Phobius"/>
    </source>
</evidence>
<feature type="transmembrane region" description="Helical" evidence="11">
    <location>
        <begin position="25"/>
        <end position="43"/>
    </location>
</feature>
<evidence type="ECO:0000256" key="7">
    <source>
        <dbReference type="ARBA" id="ARBA00023316"/>
    </source>
</evidence>
<evidence type="ECO:0000256" key="2">
    <source>
        <dbReference type="ARBA" id="ARBA00022676"/>
    </source>
</evidence>
<dbReference type="FunFam" id="3.90.550.10:FF:000135">
    <property type="entry name" value="Cellulose synthase-like protein G3"/>
    <property type="match status" value="1"/>
</dbReference>
<comment type="subcellular location">
    <subcellularLocation>
        <location evidence="1">Endomembrane system</location>
        <topology evidence="1">Multi-pass membrane protein</topology>
    </subcellularLocation>
</comment>
<feature type="active site" evidence="8">
    <location>
        <position position="147"/>
    </location>
</feature>
<dbReference type="InterPro" id="IPR005150">
    <property type="entry name" value="Cellulose_synth"/>
</dbReference>
<gene>
    <name evidence="12" type="ORF">AAHA92_32254</name>
</gene>
<evidence type="ECO:0000256" key="4">
    <source>
        <dbReference type="ARBA" id="ARBA00022692"/>
    </source>
</evidence>
<dbReference type="Gene3D" id="3.90.550.10">
    <property type="entry name" value="Spore Coat Polysaccharide Biosynthesis Protein SpsA, Chain A"/>
    <property type="match status" value="1"/>
</dbReference>
<sequence length="744" mass="83517">MKSATTSGLPPPPLHSLHLLPRRHFNSLFAAVYTAAISSLLYRHSLKLLHSTSPISLLISLSLLISDLILAFMWCTTQAFRMNPVQRREHPESLEKALDRRDFPGLDIFICTADPYKEPPVDVVNTALSVMAYDYPAEKVSVYVSDDGGSELTMFAFMEAARFGKLWLPFCRENKVTERCPHAYFSSTYDLTAKTLEIKMMYESMKVKVESVVAKGRVSDEYISREEESQILNQYRAKDFSRQNHPSIIQVLLNSNKDVDSCGEPMPNLVYLSREKSKGSPHHFKAGALNALLRVSATMTNSPIILTLDCDMYSNDPTTAQRALCYFLDQSKSAGPGVIGSNYAYVQFPQRYHGINKADIYASEHKRLFLVNAMGLDGLKGPNYVGTGCFFNRRAFFGGPCSYVPPEASELSPDYIVDKPINGKEVFRKAHQVAGCYYENQTSWGSKIGFRYGSLVEDYYTGYRLQCEGWKSALCDPSRAAFLGDIPITINDVLNQVKRWSVGLLEVAFSKCSPLTYGSRNIGILMGLGYAHYSLLPIWSIPITIYGLVPSLALLQGLPIFPKVSEPWFWLYAFLFLGSYGQDCFDFMSTRGTFRRWWSDQRMWLMRASSAFSFGIVEYMSKCLGMETHGFNVTSKVMEDEQSQRYDDGIFEFGVPSPMFLPLASLATLNLVAFLAGLARVSKGGEFDAFFVQMFVAGFGVLNSFPIYGAMFLRRDSGRMPINTTLTSTLLVGALFVLFNKIHV</sequence>
<keyword evidence="13" id="KW-1185">Reference proteome</keyword>
<feature type="transmembrane region" description="Helical" evidence="11">
    <location>
        <begin position="569"/>
        <end position="588"/>
    </location>
</feature>
<keyword evidence="3" id="KW-0808">Transferase</keyword>
<reference evidence="12 13" key="1">
    <citation type="submission" date="2024-06" db="EMBL/GenBank/DDBJ databases">
        <title>A chromosome level genome sequence of Diviner's sage (Salvia divinorum).</title>
        <authorList>
            <person name="Ford S.A."/>
            <person name="Ro D.-K."/>
            <person name="Ness R.W."/>
            <person name="Phillips M.A."/>
        </authorList>
    </citation>
    <scope>NUCLEOTIDE SEQUENCE [LARGE SCALE GENOMIC DNA]</scope>
    <source>
        <strain evidence="12">SAF-2024a</strain>
        <tissue evidence="12">Leaf</tissue>
    </source>
</reference>
<feature type="binding site" evidence="10">
    <location>
        <position position="285"/>
    </location>
    <ligand>
        <name>Mn(2+)</name>
        <dbReference type="ChEBI" id="CHEBI:29035"/>
    </ligand>
</feature>
<dbReference type="InterPro" id="IPR029044">
    <property type="entry name" value="Nucleotide-diphossugar_trans"/>
</dbReference>
<organism evidence="12 13">
    <name type="scientific">Salvia divinorum</name>
    <name type="common">Maria pastora</name>
    <name type="synonym">Diviner's sage</name>
    <dbReference type="NCBI Taxonomy" id="28513"/>
    <lineage>
        <taxon>Eukaryota</taxon>
        <taxon>Viridiplantae</taxon>
        <taxon>Streptophyta</taxon>
        <taxon>Embryophyta</taxon>
        <taxon>Tracheophyta</taxon>
        <taxon>Spermatophyta</taxon>
        <taxon>Magnoliopsida</taxon>
        <taxon>eudicotyledons</taxon>
        <taxon>Gunneridae</taxon>
        <taxon>Pentapetalae</taxon>
        <taxon>asterids</taxon>
        <taxon>lamiids</taxon>
        <taxon>Lamiales</taxon>
        <taxon>Lamiaceae</taxon>
        <taxon>Nepetoideae</taxon>
        <taxon>Mentheae</taxon>
        <taxon>Salviinae</taxon>
        <taxon>Salvia</taxon>
        <taxon>Salvia subgen. Calosphace</taxon>
    </lineage>
</organism>
<feature type="binding site" evidence="9">
    <location>
        <position position="117"/>
    </location>
    <ligand>
        <name>UDP-alpha-D-glucose</name>
        <dbReference type="ChEBI" id="CHEBI:58885"/>
    </ligand>
</feature>
<keyword evidence="7" id="KW-0961">Cell wall biogenesis/degradation</keyword>
<feature type="transmembrane region" description="Helical" evidence="11">
    <location>
        <begin position="690"/>
        <end position="708"/>
    </location>
</feature>
<dbReference type="SUPFAM" id="SSF53448">
    <property type="entry name" value="Nucleotide-diphospho-sugar transferases"/>
    <property type="match status" value="1"/>
</dbReference>
<feature type="binding site" evidence="10">
    <location>
        <position position="309"/>
    </location>
    <ligand>
        <name>Mn(2+)</name>
        <dbReference type="ChEBI" id="CHEBI:29035"/>
    </ligand>
</feature>
<protein>
    <submittedName>
        <fullName evidence="12">Cellulose synthase-like protein G3 isoform X1</fullName>
    </submittedName>
</protein>
<evidence type="ECO:0000313" key="13">
    <source>
        <dbReference type="Proteomes" id="UP001567538"/>
    </source>
</evidence>
<dbReference type="PANTHER" id="PTHR13301">
    <property type="entry name" value="X-BOX TRANSCRIPTION FACTOR-RELATED"/>
    <property type="match status" value="1"/>
</dbReference>
<feature type="transmembrane region" description="Helical" evidence="11">
    <location>
        <begin position="720"/>
        <end position="739"/>
    </location>
</feature>
<evidence type="ECO:0000313" key="12">
    <source>
        <dbReference type="EMBL" id="KAL1532221.1"/>
    </source>
</evidence>
<evidence type="ECO:0000256" key="1">
    <source>
        <dbReference type="ARBA" id="ARBA00004127"/>
    </source>
</evidence>
<feature type="binding site" evidence="9">
    <location>
        <position position="147"/>
    </location>
    <ligand>
        <name>UDP-alpha-D-glucose</name>
        <dbReference type="ChEBI" id="CHEBI:58885"/>
    </ligand>
</feature>
<proteinExistence type="predicted"/>
<dbReference type="GO" id="GO:0016757">
    <property type="term" value="F:glycosyltransferase activity"/>
    <property type="evidence" value="ECO:0007669"/>
    <property type="project" value="UniProtKB-KW"/>
</dbReference>
<keyword evidence="2" id="KW-0328">Glycosyltransferase</keyword>
<evidence type="ECO:0000256" key="9">
    <source>
        <dbReference type="PIRSR" id="PIRSR605150-2"/>
    </source>
</evidence>
<evidence type="ECO:0000256" key="6">
    <source>
        <dbReference type="ARBA" id="ARBA00023136"/>
    </source>
</evidence>
<dbReference type="Proteomes" id="UP001567538">
    <property type="component" value="Unassembled WGS sequence"/>
</dbReference>
<keyword evidence="6 11" id="KW-0472">Membrane</keyword>
<feature type="transmembrane region" description="Helical" evidence="11">
    <location>
        <begin position="55"/>
        <end position="75"/>
    </location>
</feature>
<dbReference type="AlphaFoldDB" id="A0ABD1FK53"/>
<evidence type="ECO:0000256" key="3">
    <source>
        <dbReference type="ARBA" id="ARBA00022679"/>
    </source>
</evidence>
<accession>A0ABD1FK53</accession>
<dbReference type="EMBL" id="JBEAFC010000014">
    <property type="protein sequence ID" value="KAL1532221.1"/>
    <property type="molecule type" value="Genomic_DNA"/>
</dbReference>
<evidence type="ECO:0000256" key="8">
    <source>
        <dbReference type="PIRSR" id="PIRSR605150-1"/>
    </source>
</evidence>
<name>A0ABD1FK53_SALDI</name>
<dbReference type="Pfam" id="PF03552">
    <property type="entry name" value="Cellulose_synt"/>
    <property type="match status" value="2"/>
</dbReference>
<evidence type="ECO:0000256" key="5">
    <source>
        <dbReference type="ARBA" id="ARBA00022989"/>
    </source>
</evidence>